<dbReference type="InterPro" id="IPR002885">
    <property type="entry name" value="PPR_rpt"/>
</dbReference>
<feature type="domain" description="DYW" evidence="3">
    <location>
        <begin position="531"/>
        <end position="623"/>
    </location>
</feature>
<keyword evidence="1" id="KW-0677">Repeat</keyword>
<dbReference type="Pfam" id="PF20430">
    <property type="entry name" value="Eplus_motif"/>
    <property type="match status" value="1"/>
</dbReference>
<sequence>MQPKVKSSATTVSFYCAVRLKLLPSILHFYDFLHTHKHSTTTPSSPFTKQAFASLLESCSSESYQLKQIHALILTTGLSIKNSLITQLLTSLTLLGDMTYARLLFDEMHKPRSFLWNTLIKEYVKNDLSIEATSVYQKMHRLGVRPDTFTYPFVLKACAQVDDLWTGQEVHAHVVKFGLHCNAIVRTELMMMYAKVGELGSADYLFETMSNRDLVAWNALIAVYVQTGNAGKALGMFHGMVLAGIKPDSVTVVSALSACADLGCLEIGKQIDQFVMKEILDSNLFVNNARLHMYVKCGNIEAARCLFDKMPQRNVISWSTMIRGYAMNGESDKSLHLFSVMQNMGVQPNQVTYLGILSACGHAGLVREGQSYFEEMVKSNDCNVQPRLEHYACMVDLLGRSGHLEEAFDFIKRMPIEPDAGVWGALLGACTIHKNIELSQNVADILFNLAPEIASYHVLLSNIYAAAGRWGDVEKVRQKMRKKGVKKVVAYSSVEASGEVHVFHGGDRSHPLSSNIYEALAELIKQITSIGYMPNTTEVLHDVQMEEKEATLSTHSEKLAVAFGLINVRPQSPIRVIKNLRICNDCHTFMKFSSKVTNREIIMRDKNRFHHFKDGYCSCKDFW</sequence>
<evidence type="ECO:0000256" key="1">
    <source>
        <dbReference type="ARBA" id="ARBA00022737"/>
    </source>
</evidence>
<dbReference type="Pfam" id="PF20431">
    <property type="entry name" value="E_motif"/>
    <property type="match status" value="1"/>
</dbReference>
<dbReference type="GO" id="GO:0003723">
    <property type="term" value="F:RNA binding"/>
    <property type="evidence" value="ECO:0007669"/>
    <property type="project" value="InterPro"/>
</dbReference>
<feature type="repeat" description="PPR" evidence="2">
    <location>
        <begin position="213"/>
        <end position="247"/>
    </location>
</feature>
<dbReference type="Pfam" id="PF14432">
    <property type="entry name" value="DYW_deaminase"/>
    <property type="match status" value="1"/>
</dbReference>
<dbReference type="PANTHER" id="PTHR47926">
    <property type="entry name" value="PENTATRICOPEPTIDE REPEAT-CONTAINING PROTEIN"/>
    <property type="match status" value="1"/>
</dbReference>
<dbReference type="FunFam" id="1.25.40.10:FF:000344">
    <property type="entry name" value="Pentatricopeptide repeat-containing protein"/>
    <property type="match status" value="1"/>
</dbReference>
<dbReference type="GO" id="GO:0009451">
    <property type="term" value="P:RNA modification"/>
    <property type="evidence" value="ECO:0007669"/>
    <property type="project" value="InterPro"/>
</dbReference>
<comment type="caution">
    <text evidence="4">The sequence shown here is derived from an EMBL/GenBank/DDBJ whole genome shotgun (WGS) entry which is preliminary data.</text>
</comment>
<dbReference type="Pfam" id="PF01535">
    <property type="entry name" value="PPR"/>
    <property type="match status" value="1"/>
</dbReference>
<dbReference type="OrthoDB" id="727945at2759"/>
<evidence type="ECO:0000313" key="4">
    <source>
        <dbReference type="EMBL" id="KAJ4970777.1"/>
    </source>
</evidence>
<protein>
    <recommendedName>
        <fullName evidence="3">DYW domain-containing protein</fullName>
    </recommendedName>
</protein>
<accession>A0A9Q0KHS4</accession>
<keyword evidence="5" id="KW-1185">Reference proteome</keyword>
<dbReference type="InterPro" id="IPR046848">
    <property type="entry name" value="E_motif"/>
</dbReference>
<gene>
    <name evidence="4" type="ORF">NE237_003876</name>
</gene>
<name>A0A9Q0KHS4_9MAGN</name>
<evidence type="ECO:0000256" key="2">
    <source>
        <dbReference type="PROSITE-ProRule" id="PRU00708"/>
    </source>
</evidence>
<dbReference type="FunFam" id="1.25.40.10:FF:000366">
    <property type="entry name" value="Pentatricopeptide (PPR) repeat-containing protein"/>
    <property type="match status" value="1"/>
</dbReference>
<feature type="repeat" description="PPR" evidence="2">
    <location>
        <begin position="314"/>
        <end position="348"/>
    </location>
</feature>
<dbReference type="InterPro" id="IPR011990">
    <property type="entry name" value="TPR-like_helical_dom_sf"/>
</dbReference>
<evidence type="ECO:0000313" key="5">
    <source>
        <dbReference type="Proteomes" id="UP001141806"/>
    </source>
</evidence>
<feature type="repeat" description="PPR" evidence="2">
    <location>
        <begin position="112"/>
        <end position="146"/>
    </location>
</feature>
<dbReference type="Gene3D" id="1.25.40.10">
    <property type="entry name" value="Tetratricopeptide repeat domain"/>
    <property type="match status" value="4"/>
</dbReference>
<dbReference type="InterPro" id="IPR032867">
    <property type="entry name" value="DYW_dom"/>
</dbReference>
<dbReference type="PROSITE" id="PS51375">
    <property type="entry name" value="PPR"/>
    <property type="match status" value="3"/>
</dbReference>
<dbReference type="Pfam" id="PF13041">
    <property type="entry name" value="PPR_2"/>
    <property type="match status" value="3"/>
</dbReference>
<dbReference type="Proteomes" id="UP001141806">
    <property type="component" value="Unassembled WGS sequence"/>
</dbReference>
<organism evidence="4 5">
    <name type="scientific">Protea cynaroides</name>
    <dbReference type="NCBI Taxonomy" id="273540"/>
    <lineage>
        <taxon>Eukaryota</taxon>
        <taxon>Viridiplantae</taxon>
        <taxon>Streptophyta</taxon>
        <taxon>Embryophyta</taxon>
        <taxon>Tracheophyta</taxon>
        <taxon>Spermatophyta</taxon>
        <taxon>Magnoliopsida</taxon>
        <taxon>Proteales</taxon>
        <taxon>Proteaceae</taxon>
        <taxon>Protea</taxon>
    </lineage>
</organism>
<dbReference type="PANTHER" id="PTHR47926:SF347">
    <property type="entry name" value="PENTATRICOPEPTIDE REPEAT-CONTAINING PROTEIN"/>
    <property type="match status" value="1"/>
</dbReference>
<evidence type="ECO:0000259" key="3">
    <source>
        <dbReference type="Pfam" id="PF14432"/>
    </source>
</evidence>
<dbReference type="FunFam" id="1.25.40.10:FF:000031">
    <property type="entry name" value="Pentatricopeptide repeat-containing protein mitochondrial"/>
    <property type="match status" value="1"/>
</dbReference>
<dbReference type="InterPro" id="IPR046849">
    <property type="entry name" value="E2_motif"/>
</dbReference>
<reference evidence="4" key="1">
    <citation type="journal article" date="2023" name="Plant J.">
        <title>The genome of the king protea, Protea cynaroides.</title>
        <authorList>
            <person name="Chang J."/>
            <person name="Duong T.A."/>
            <person name="Schoeman C."/>
            <person name="Ma X."/>
            <person name="Roodt D."/>
            <person name="Barker N."/>
            <person name="Li Z."/>
            <person name="Van de Peer Y."/>
            <person name="Mizrachi E."/>
        </authorList>
    </citation>
    <scope>NUCLEOTIDE SEQUENCE</scope>
    <source>
        <tissue evidence="4">Young leaves</tissue>
    </source>
</reference>
<proteinExistence type="predicted"/>
<dbReference type="EMBL" id="JAMYWD010000005">
    <property type="protein sequence ID" value="KAJ4970777.1"/>
    <property type="molecule type" value="Genomic_DNA"/>
</dbReference>
<dbReference type="GO" id="GO:0008270">
    <property type="term" value="F:zinc ion binding"/>
    <property type="evidence" value="ECO:0007669"/>
    <property type="project" value="InterPro"/>
</dbReference>
<dbReference type="AlphaFoldDB" id="A0A9Q0KHS4"/>
<dbReference type="NCBIfam" id="TIGR00756">
    <property type="entry name" value="PPR"/>
    <property type="match status" value="3"/>
</dbReference>
<dbReference type="InterPro" id="IPR046960">
    <property type="entry name" value="PPR_At4g14850-like_plant"/>
</dbReference>